<dbReference type="InterPro" id="IPR001123">
    <property type="entry name" value="LeuE-type"/>
</dbReference>
<feature type="transmembrane region" description="Helical" evidence="6">
    <location>
        <begin position="157"/>
        <end position="177"/>
    </location>
</feature>
<evidence type="ECO:0000256" key="5">
    <source>
        <dbReference type="ARBA" id="ARBA00023136"/>
    </source>
</evidence>
<proteinExistence type="predicted"/>
<dbReference type="GO" id="GO:0005886">
    <property type="term" value="C:plasma membrane"/>
    <property type="evidence" value="ECO:0007669"/>
    <property type="project" value="UniProtKB-SubCell"/>
</dbReference>
<evidence type="ECO:0000256" key="2">
    <source>
        <dbReference type="ARBA" id="ARBA00022475"/>
    </source>
</evidence>
<comment type="subcellular location">
    <subcellularLocation>
        <location evidence="1">Cell membrane</location>
        <topology evidence="1">Multi-pass membrane protein</topology>
    </subcellularLocation>
</comment>
<name>A0A382QB79_9ZZZZ</name>
<dbReference type="GO" id="GO:0015171">
    <property type="term" value="F:amino acid transmembrane transporter activity"/>
    <property type="evidence" value="ECO:0007669"/>
    <property type="project" value="TreeGrafter"/>
</dbReference>
<evidence type="ECO:0000256" key="1">
    <source>
        <dbReference type="ARBA" id="ARBA00004651"/>
    </source>
</evidence>
<accession>A0A382QB79</accession>
<gene>
    <name evidence="7" type="ORF">METZ01_LOCUS335678</name>
</gene>
<evidence type="ECO:0000256" key="6">
    <source>
        <dbReference type="SAM" id="Phobius"/>
    </source>
</evidence>
<evidence type="ECO:0008006" key="8">
    <source>
        <dbReference type="Google" id="ProtNLM"/>
    </source>
</evidence>
<protein>
    <recommendedName>
        <fullName evidence="8">Lysine transporter LysE</fullName>
    </recommendedName>
</protein>
<sequence length="221" mass="23770">MTPVDYAVAVGAGVLTGFVCAVPVGPINVAIMEEGIHSGRTRALIIAVGALLMELIYCVIAFGGFASLFEDPTIRATVELISFLAVTVFGIRYLMTDTVTVQGKRARMIEQRLHPHTMFWTGFVRVLVNPNVLLFWIMISAVLLANGTLQPAWQSRMACAAGAGLGIAAWFTLLVLGSARVRNQFSDRTLVRFSHVSGLLLLLLSVVIAVRLIGTVAQQGS</sequence>
<evidence type="ECO:0000256" key="4">
    <source>
        <dbReference type="ARBA" id="ARBA00022989"/>
    </source>
</evidence>
<feature type="transmembrane region" description="Helical" evidence="6">
    <location>
        <begin position="6"/>
        <end position="31"/>
    </location>
</feature>
<organism evidence="7">
    <name type="scientific">marine metagenome</name>
    <dbReference type="NCBI Taxonomy" id="408172"/>
    <lineage>
        <taxon>unclassified sequences</taxon>
        <taxon>metagenomes</taxon>
        <taxon>ecological metagenomes</taxon>
    </lineage>
</organism>
<feature type="transmembrane region" description="Helical" evidence="6">
    <location>
        <begin position="122"/>
        <end position="145"/>
    </location>
</feature>
<keyword evidence="2" id="KW-1003">Cell membrane</keyword>
<feature type="transmembrane region" description="Helical" evidence="6">
    <location>
        <begin position="43"/>
        <end position="68"/>
    </location>
</feature>
<dbReference type="EMBL" id="UINC01113307">
    <property type="protein sequence ID" value="SVC82824.1"/>
    <property type="molecule type" value="Genomic_DNA"/>
</dbReference>
<evidence type="ECO:0000313" key="7">
    <source>
        <dbReference type="EMBL" id="SVC82824.1"/>
    </source>
</evidence>
<dbReference type="PANTHER" id="PTHR30086">
    <property type="entry name" value="ARGININE EXPORTER PROTEIN ARGO"/>
    <property type="match status" value="1"/>
</dbReference>
<feature type="transmembrane region" description="Helical" evidence="6">
    <location>
        <begin position="80"/>
        <end position="101"/>
    </location>
</feature>
<dbReference type="PANTHER" id="PTHR30086:SF20">
    <property type="entry name" value="ARGININE EXPORTER PROTEIN ARGO-RELATED"/>
    <property type="match status" value="1"/>
</dbReference>
<keyword evidence="4 6" id="KW-1133">Transmembrane helix</keyword>
<dbReference type="AlphaFoldDB" id="A0A382QB79"/>
<feature type="transmembrane region" description="Helical" evidence="6">
    <location>
        <begin position="198"/>
        <end position="217"/>
    </location>
</feature>
<dbReference type="Pfam" id="PF01810">
    <property type="entry name" value="LysE"/>
    <property type="match status" value="1"/>
</dbReference>
<keyword evidence="3 6" id="KW-0812">Transmembrane</keyword>
<reference evidence="7" key="1">
    <citation type="submission" date="2018-05" db="EMBL/GenBank/DDBJ databases">
        <authorList>
            <person name="Lanie J.A."/>
            <person name="Ng W.-L."/>
            <person name="Kazmierczak K.M."/>
            <person name="Andrzejewski T.M."/>
            <person name="Davidsen T.M."/>
            <person name="Wayne K.J."/>
            <person name="Tettelin H."/>
            <person name="Glass J.I."/>
            <person name="Rusch D."/>
            <person name="Podicherti R."/>
            <person name="Tsui H.-C.T."/>
            <person name="Winkler M.E."/>
        </authorList>
    </citation>
    <scope>NUCLEOTIDE SEQUENCE</scope>
</reference>
<evidence type="ECO:0000256" key="3">
    <source>
        <dbReference type="ARBA" id="ARBA00022692"/>
    </source>
</evidence>
<keyword evidence="5 6" id="KW-0472">Membrane</keyword>